<comment type="catalytic activity">
    <reaction evidence="1">
        <text>ATP-dependent breakage, passage and rejoining of double-stranded DNA.</text>
        <dbReference type="EC" id="5.6.2.2"/>
    </reaction>
</comment>
<dbReference type="InterPro" id="IPR018522">
    <property type="entry name" value="TopoIIA_CS"/>
</dbReference>
<feature type="non-terminal residue" evidence="5">
    <location>
        <position position="1"/>
    </location>
</feature>
<dbReference type="Pfam" id="PF00986">
    <property type="entry name" value="DNA_gyraseB_C"/>
    <property type="match status" value="1"/>
</dbReference>
<dbReference type="PROSITE" id="PS50880">
    <property type="entry name" value="TOPRIM"/>
    <property type="match status" value="1"/>
</dbReference>
<dbReference type="SUPFAM" id="SSF56719">
    <property type="entry name" value="Type II DNA topoisomerase"/>
    <property type="match status" value="1"/>
</dbReference>
<dbReference type="PRINTS" id="PR00418">
    <property type="entry name" value="TPI2FAMILY"/>
</dbReference>
<dbReference type="InterPro" id="IPR013760">
    <property type="entry name" value="Topo_IIA-like_dom_sf"/>
</dbReference>
<evidence type="ECO:0000313" key="5">
    <source>
        <dbReference type="EMBL" id="VAX17110.1"/>
    </source>
</evidence>
<dbReference type="FunFam" id="3.40.50.670:FF:000001">
    <property type="entry name" value="DNA topoisomerase 2"/>
    <property type="match status" value="1"/>
</dbReference>
<dbReference type="InterPro" id="IPR002288">
    <property type="entry name" value="DNA_gyrase_B_C"/>
</dbReference>
<dbReference type="Pfam" id="PF01751">
    <property type="entry name" value="Toprim"/>
    <property type="match status" value="1"/>
</dbReference>
<dbReference type="GO" id="GO:0003677">
    <property type="term" value="F:DNA binding"/>
    <property type="evidence" value="ECO:0007669"/>
    <property type="project" value="UniProtKB-KW"/>
</dbReference>
<feature type="domain" description="Toprim" evidence="4">
    <location>
        <begin position="17"/>
        <end position="131"/>
    </location>
</feature>
<reference evidence="5" key="1">
    <citation type="submission" date="2018-06" db="EMBL/GenBank/DDBJ databases">
        <authorList>
            <person name="Zhirakovskaya E."/>
        </authorList>
    </citation>
    <scope>NUCLEOTIDE SEQUENCE</scope>
</reference>
<dbReference type="InterPro" id="IPR013759">
    <property type="entry name" value="Topo_IIA_B_C"/>
</dbReference>
<dbReference type="EC" id="5.99.1.3" evidence="5"/>
<protein>
    <submittedName>
        <fullName evidence="5">DNA gyrase subunit B</fullName>
        <ecNumber evidence="5">5.99.1.3</ecNumber>
    </submittedName>
</protein>
<dbReference type="GO" id="GO:0003918">
    <property type="term" value="F:DNA topoisomerase type II (double strand cut, ATP-hydrolyzing) activity"/>
    <property type="evidence" value="ECO:0007669"/>
    <property type="project" value="UniProtKB-EC"/>
</dbReference>
<dbReference type="PANTHER" id="PTHR45866:SF4">
    <property type="entry name" value="DNA TOPOISOMERASE 4 SUBUNIT B"/>
    <property type="match status" value="1"/>
</dbReference>
<gene>
    <name evidence="5" type="ORF">MNBD_NITROSPINAE03-2026</name>
</gene>
<sequence length="238" mass="26109">TLPGKLADCASTDPDTSELFIVEGDSAGGSSKQARDRKTQAVLPLRGKILNVENATPQKLANNNEIKSLVTSIGVGMGAELDYSKLRYGKIIIMTDADVDGAHISALLLTFFFRYMPELIARGNIYLARPPLFRIKIGEKVDYVHDDIEKDKIISKLNGNRKPDIQRYKGLGEMPAKTLKETTMAPASRLLLRVSIDDHTATDNAFSRLMGKDASARYDFIKENSEAFIVSSGASLDV</sequence>
<proteinExistence type="predicted"/>
<dbReference type="GO" id="GO:0006265">
    <property type="term" value="P:DNA topological change"/>
    <property type="evidence" value="ECO:0007669"/>
    <property type="project" value="InterPro"/>
</dbReference>
<keyword evidence="3 5" id="KW-0413">Isomerase</keyword>
<dbReference type="EMBL" id="UOGB01000080">
    <property type="protein sequence ID" value="VAX17110.1"/>
    <property type="molecule type" value="Genomic_DNA"/>
</dbReference>
<dbReference type="PROSITE" id="PS00177">
    <property type="entry name" value="TOPOISOMERASE_II"/>
    <property type="match status" value="1"/>
</dbReference>
<dbReference type="PANTHER" id="PTHR45866">
    <property type="entry name" value="DNA GYRASE/TOPOISOMERASE SUBUNIT B"/>
    <property type="match status" value="1"/>
</dbReference>
<evidence type="ECO:0000259" key="4">
    <source>
        <dbReference type="PROSITE" id="PS50880"/>
    </source>
</evidence>
<dbReference type="InterPro" id="IPR001241">
    <property type="entry name" value="Topo_IIA"/>
</dbReference>
<evidence type="ECO:0000256" key="1">
    <source>
        <dbReference type="ARBA" id="ARBA00000185"/>
    </source>
</evidence>
<evidence type="ECO:0000256" key="2">
    <source>
        <dbReference type="ARBA" id="ARBA00023125"/>
    </source>
</evidence>
<dbReference type="InterPro" id="IPR006171">
    <property type="entry name" value="TOPRIM_dom"/>
</dbReference>
<name>A0A3B1C2K8_9ZZZZ</name>
<dbReference type="GO" id="GO:0005524">
    <property type="term" value="F:ATP binding"/>
    <property type="evidence" value="ECO:0007669"/>
    <property type="project" value="InterPro"/>
</dbReference>
<keyword evidence="2" id="KW-0238">DNA-binding</keyword>
<dbReference type="SMART" id="SM00433">
    <property type="entry name" value="TOP2c"/>
    <property type="match status" value="1"/>
</dbReference>
<accession>A0A3B1C2K8</accession>
<dbReference type="Gene3D" id="3.40.50.670">
    <property type="match status" value="1"/>
</dbReference>
<evidence type="ECO:0000256" key="3">
    <source>
        <dbReference type="ARBA" id="ARBA00023235"/>
    </source>
</evidence>
<organism evidence="5">
    <name type="scientific">hydrothermal vent metagenome</name>
    <dbReference type="NCBI Taxonomy" id="652676"/>
    <lineage>
        <taxon>unclassified sequences</taxon>
        <taxon>metagenomes</taxon>
        <taxon>ecological metagenomes</taxon>
    </lineage>
</organism>
<dbReference type="AlphaFoldDB" id="A0A3B1C2K8"/>